<evidence type="ECO:0000313" key="1">
    <source>
        <dbReference type="EMBL" id="KRG98592.1"/>
    </source>
</evidence>
<protein>
    <submittedName>
        <fullName evidence="1 2">Uncharacterized protein</fullName>
    </submittedName>
</protein>
<evidence type="ECO:0000313" key="3">
    <source>
        <dbReference type="Proteomes" id="UP000008827"/>
    </source>
</evidence>
<dbReference type="EMBL" id="CM000851">
    <property type="protein sequence ID" value="KRG98592.1"/>
    <property type="molecule type" value="Genomic_DNA"/>
</dbReference>
<dbReference type="AlphaFoldDB" id="A0A0R0EXX0"/>
<dbReference type="Gramene" id="KRG98592">
    <property type="protein sequence ID" value="KRG98592"/>
    <property type="gene ID" value="GLYMA_18G082900"/>
</dbReference>
<name>A0A0R0EXX0_SOYBN</name>
<organism evidence="1">
    <name type="scientific">Glycine max</name>
    <name type="common">Soybean</name>
    <name type="synonym">Glycine hispida</name>
    <dbReference type="NCBI Taxonomy" id="3847"/>
    <lineage>
        <taxon>Eukaryota</taxon>
        <taxon>Viridiplantae</taxon>
        <taxon>Streptophyta</taxon>
        <taxon>Embryophyta</taxon>
        <taxon>Tracheophyta</taxon>
        <taxon>Spermatophyta</taxon>
        <taxon>Magnoliopsida</taxon>
        <taxon>eudicotyledons</taxon>
        <taxon>Gunneridae</taxon>
        <taxon>Pentapetalae</taxon>
        <taxon>rosids</taxon>
        <taxon>fabids</taxon>
        <taxon>Fabales</taxon>
        <taxon>Fabaceae</taxon>
        <taxon>Papilionoideae</taxon>
        <taxon>50 kb inversion clade</taxon>
        <taxon>NPAAA clade</taxon>
        <taxon>indigoferoid/millettioid clade</taxon>
        <taxon>Phaseoleae</taxon>
        <taxon>Glycine</taxon>
        <taxon>Glycine subgen. Soja</taxon>
    </lineage>
</organism>
<dbReference type="InParanoid" id="A0A0R0EXX0"/>
<reference evidence="1" key="3">
    <citation type="submission" date="2018-07" db="EMBL/GenBank/DDBJ databases">
        <title>WGS assembly of Glycine max.</title>
        <authorList>
            <person name="Schmutz J."/>
            <person name="Cannon S."/>
            <person name="Schlueter J."/>
            <person name="Ma J."/>
            <person name="Mitros T."/>
            <person name="Nelson W."/>
            <person name="Hyten D."/>
            <person name="Song Q."/>
            <person name="Thelen J."/>
            <person name="Cheng J."/>
            <person name="Xu D."/>
            <person name="Hellsten U."/>
            <person name="May G."/>
            <person name="Yu Y."/>
            <person name="Sakurai T."/>
            <person name="Umezawa T."/>
            <person name="Bhattacharyya M."/>
            <person name="Sandhu D."/>
            <person name="Valliyodan B."/>
            <person name="Lindquist E."/>
            <person name="Peto M."/>
            <person name="Grant D."/>
            <person name="Shu S."/>
            <person name="Goodstein D."/>
            <person name="Barry K."/>
            <person name="Futrell-Griggs M."/>
            <person name="Abernathy B."/>
            <person name="Du J."/>
            <person name="Tian Z."/>
            <person name="Zhu L."/>
            <person name="Gill N."/>
            <person name="Joshi T."/>
            <person name="Libault M."/>
            <person name="Sethuraman A."/>
            <person name="Zhang X."/>
            <person name="Shinozaki K."/>
            <person name="Nguyen H."/>
            <person name="Wing R."/>
            <person name="Cregan P."/>
            <person name="Specht J."/>
            <person name="Grimwood J."/>
            <person name="Rokhsar D."/>
            <person name="Stacey G."/>
            <person name="Shoemaker R."/>
            <person name="Jackson S."/>
        </authorList>
    </citation>
    <scope>NUCLEOTIDE SEQUENCE</scope>
    <source>
        <tissue evidence="1">Callus</tissue>
    </source>
</reference>
<accession>A0A0R0EXX0</accession>
<keyword evidence="3" id="KW-1185">Reference proteome</keyword>
<dbReference type="EnsemblPlants" id="KRG98592">
    <property type="protein sequence ID" value="KRG98592"/>
    <property type="gene ID" value="GLYMA_18G082900"/>
</dbReference>
<reference evidence="2" key="2">
    <citation type="submission" date="2018-02" db="UniProtKB">
        <authorList>
            <consortium name="EnsemblPlants"/>
        </authorList>
    </citation>
    <scope>IDENTIFICATION</scope>
    <source>
        <strain evidence="2">Williams 82</strain>
    </source>
</reference>
<dbReference type="ExpressionAtlas" id="A0A0R0EXX0">
    <property type="expression patterns" value="baseline"/>
</dbReference>
<sequence length="60" mass="7268">MLAGKQVGGFNIRKRSWEWRTSNFHQYFHQKITTPHVIHHLCSITWSIHECNCCLDYFNF</sequence>
<evidence type="ECO:0000313" key="2">
    <source>
        <dbReference type="EnsemblPlants" id="KRG98592"/>
    </source>
</evidence>
<proteinExistence type="predicted"/>
<gene>
    <name evidence="1" type="ORF">GLYMA_18G082900</name>
</gene>
<reference evidence="1 2" key="1">
    <citation type="journal article" date="2010" name="Nature">
        <title>Genome sequence of the palaeopolyploid soybean.</title>
        <authorList>
            <person name="Schmutz J."/>
            <person name="Cannon S.B."/>
            <person name="Schlueter J."/>
            <person name="Ma J."/>
            <person name="Mitros T."/>
            <person name="Nelson W."/>
            <person name="Hyten D.L."/>
            <person name="Song Q."/>
            <person name="Thelen J.J."/>
            <person name="Cheng J."/>
            <person name="Xu D."/>
            <person name="Hellsten U."/>
            <person name="May G.D."/>
            <person name="Yu Y."/>
            <person name="Sakurai T."/>
            <person name="Umezawa T."/>
            <person name="Bhattacharyya M.K."/>
            <person name="Sandhu D."/>
            <person name="Valliyodan B."/>
            <person name="Lindquist E."/>
            <person name="Peto M."/>
            <person name="Grant D."/>
            <person name="Shu S."/>
            <person name="Goodstein D."/>
            <person name="Barry K."/>
            <person name="Futrell-Griggs M."/>
            <person name="Abernathy B."/>
            <person name="Du J."/>
            <person name="Tian Z."/>
            <person name="Zhu L."/>
            <person name="Gill N."/>
            <person name="Joshi T."/>
            <person name="Libault M."/>
            <person name="Sethuraman A."/>
            <person name="Zhang X.-C."/>
            <person name="Shinozaki K."/>
            <person name="Nguyen H.T."/>
            <person name="Wing R.A."/>
            <person name="Cregan P."/>
            <person name="Specht J."/>
            <person name="Grimwood J."/>
            <person name="Rokhsar D."/>
            <person name="Stacey G."/>
            <person name="Shoemaker R.C."/>
            <person name="Jackson S.A."/>
        </authorList>
    </citation>
    <scope>NUCLEOTIDE SEQUENCE [LARGE SCALE GENOMIC DNA]</scope>
    <source>
        <strain evidence="2">cv. Williams 82</strain>
        <tissue evidence="1">Callus</tissue>
    </source>
</reference>
<dbReference type="Proteomes" id="UP000008827">
    <property type="component" value="Chromosome 18"/>
</dbReference>